<evidence type="ECO:0000313" key="5">
    <source>
        <dbReference type="EnsemblPlants" id="AUR62009611-RA:cds"/>
    </source>
</evidence>
<keyword evidence="3" id="KW-0812">Transmembrane</keyword>
<dbReference type="Proteomes" id="UP000596660">
    <property type="component" value="Unplaced"/>
</dbReference>
<sequence length="345" mass="38376">MADYHFVYKDVEGTSTQWDDIQRKLGNLPEKPPAFKPPPFVPAEDEDSKPKDKSWIDSKTHDELEDLEDDLDDDRFLEEYRKKRLSEIREAAKVAKFGSIIRISGSDFIREVSQASPEIWVVVILYKEGFAACEMLMGCLEELARRYPATKFVKIISTDCIPNYPDCNLPTLLVYNNGAVKANYVGLSNFGRRCTPEGVALVLCHSDPVLNDGQTSCDSTRRSVLDGESKRLIEKFVAERENAEDDGASTIYGRSLCRLGLWSGLLVLLAAVAIFSPEFAFLWASHRCGVHGYMSVPLDLPGTILCLPTHVVRGPSYHVYIPVILAPVIVACSGLVLSSCGLSYM</sequence>
<dbReference type="EnsemblPlants" id="AUR62009611-RA">
    <property type="protein sequence ID" value="AUR62009611-RA:cds"/>
    <property type="gene ID" value="AUR62009611"/>
</dbReference>
<dbReference type="Gramene" id="AUR62009611-RA">
    <property type="protein sequence ID" value="AUR62009611-RA:cds"/>
    <property type="gene ID" value="AUR62009611"/>
</dbReference>
<dbReference type="CDD" id="cd02988">
    <property type="entry name" value="Phd_like_VIAF"/>
    <property type="match status" value="1"/>
</dbReference>
<name>A0A803LCM2_CHEQI</name>
<reference evidence="5" key="1">
    <citation type="journal article" date="2017" name="Nature">
        <title>The genome of Chenopodium quinoa.</title>
        <authorList>
            <person name="Jarvis D.E."/>
            <person name="Ho Y.S."/>
            <person name="Lightfoot D.J."/>
            <person name="Schmoeckel S.M."/>
            <person name="Li B."/>
            <person name="Borm T.J.A."/>
            <person name="Ohyanagi H."/>
            <person name="Mineta K."/>
            <person name="Michell C.T."/>
            <person name="Saber N."/>
            <person name="Kharbatia N.M."/>
            <person name="Rupper R.R."/>
            <person name="Sharp A.R."/>
            <person name="Dally N."/>
            <person name="Boughton B.A."/>
            <person name="Woo Y.H."/>
            <person name="Gao G."/>
            <person name="Schijlen E.G.W.M."/>
            <person name="Guo X."/>
            <person name="Momin A.A."/>
            <person name="Negrao S."/>
            <person name="Al-Babili S."/>
            <person name="Gehring C."/>
            <person name="Roessner U."/>
            <person name="Jung C."/>
            <person name="Murphy K."/>
            <person name="Arold S.T."/>
            <person name="Gojobori T."/>
            <person name="van der Linden C.G."/>
            <person name="van Loo E.N."/>
            <person name="Jellen E.N."/>
            <person name="Maughan P.J."/>
            <person name="Tester M."/>
        </authorList>
    </citation>
    <scope>NUCLEOTIDE SEQUENCE [LARGE SCALE GENOMIC DNA]</scope>
    <source>
        <strain evidence="5">cv. PI 614886</strain>
    </source>
</reference>
<dbReference type="AlphaFoldDB" id="A0A803LCM2"/>
<evidence type="ECO:0000313" key="6">
    <source>
        <dbReference type="Proteomes" id="UP000596660"/>
    </source>
</evidence>
<keyword evidence="6" id="KW-1185">Reference proteome</keyword>
<keyword evidence="3" id="KW-1133">Transmembrane helix</keyword>
<dbReference type="GO" id="GO:0006457">
    <property type="term" value="P:protein folding"/>
    <property type="evidence" value="ECO:0007669"/>
    <property type="project" value="TreeGrafter"/>
</dbReference>
<reference evidence="5" key="2">
    <citation type="submission" date="2021-03" db="UniProtKB">
        <authorList>
            <consortium name="EnsemblPlants"/>
        </authorList>
    </citation>
    <scope>IDENTIFICATION</scope>
</reference>
<dbReference type="PANTHER" id="PTHR45809:SF3">
    <property type="entry name" value="VIRAL IAP-ASSOCIATED FACTOR HOMOLOG"/>
    <property type="match status" value="1"/>
</dbReference>
<evidence type="ECO:0000256" key="1">
    <source>
        <dbReference type="ARBA" id="ARBA00009686"/>
    </source>
</evidence>
<feature type="region of interest" description="Disordered" evidence="2">
    <location>
        <begin position="20"/>
        <end position="60"/>
    </location>
</feature>
<accession>A0A803LCM2</accession>
<dbReference type="InterPro" id="IPR036249">
    <property type="entry name" value="Thioredoxin-like_sf"/>
</dbReference>
<feature type="transmembrane region" description="Helical" evidence="3">
    <location>
        <begin position="319"/>
        <end position="344"/>
    </location>
</feature>
<feature type="compositionally biased region" description="Pro residues" evidence="2">
    <location>
        <begin position="30"/>
        <end position="41"/>
    </location>
</feature>
<feature type="domain" description="Phosducin" evidence="4">
    <location>
        <begin position="46"/>
        <end position="187"/>
    </location>
</feature>
<protein>
    <recommendedName>
        <fullName evidence="4">Phosducin domain-containing protein</fullName>
    </recommendedName>
</protein>
<feature type="compositionally biased region" description="Basic and acidic residues" evidence="2">
    <location>
        <begin position="48"/>
        <end position="60"/>
    </location>
</feature>
<dbReference type="SUPFAM" id="SSF52833">
    <property type="entry name" value="Thioredoxin-like"/>
    <property type="match status" value="1"/>
</dbReference>
<comment type="similarity">
    <text evidence="1">Belongs to the phosducin family.</text>
</comment>
<organism evidence="5 6">
    <name type="scientific">Chenopodium quinoa</name>
    <name type="common">Quinoa</name>
    <dbReference type="NCBI Taxonomy" id="63459"/>
    <lineage>
        <taxon>Eukaryota</taxon>
        <taxon>Viridiplantae</taxon>
        <taxon>Streptophyta</taxon>
        <taxon>Embryophyta</taxon>
        <taxon>Tracheophyta</taxon>
        <taxon>Spermatophyta</taxon>
        <taxon>Magnoliopsida</taxon>
        <taxon>eudicotyledons</taxon>
        <taxon>Gunneridae</taxon>
        <taxon>Pentapetalae</taxon>
        <taxon>Caryophyllales</taxon>
        <taxon>Chenopodiaceae</taxon>
        <taxon>Chenopodioideae</taxon>
        <taxon>Atripliceae</taxon>
        <taxon>Chenopodium</taxon>
    </lineage>
</organism>
<keyword evidence="3" id="KW-0472">Membrane</keyword>
<feature type="transmembrane region" description="Helical" evidence="3">
    <location>
        <begin position="259"/>
        <end position="284"/>
    </location>
</feature>
<evidence type="ECO:0000256" key="3">
    <source>
        <dbReference type="SAM" id="Phobius"/>
    </source>
</evidence>
<evidence type="ECO:0000259" key="4">
    <source>
        <dbReference type="Pfam" id="PF02114"/>
    </source>
</evidence>
<dbReference type="Gene3D" id="3.40.30.10">
    <property type="entry name" value="Glutaredoxin"/>
    <property type="match status" value="1"/>
</dbReference>
<dbReference type="InterPro" id="IPR051498">
    <property type="entry name" value="Phosducin-like_chap/apop_reg"/>
</dbReference>
<dbReference type="Pfam" id="PF02114">
    <property type="entry name" value="Phosducin"/>
    <property type="match status" value="1"/>
</dbReference>
<dbReference type="GO" id="GO:0005737">
    <property type="term" value="C:cytoplasm"/>
    <property type="evidence" value="ECO:0007669"/>
    <property type="project" value="TreeGrafter"/>
</dbReference>
<dbReference type="PANTHER" id="PTHR45809">
    <property type="entry name" value="VIRAL IAP-ASSOCIATED FACTOR HOMOLOG"/>
    <property type="match status" value="1"/>
</dbReference>
<proteinExistence type="inferred from homology"/>
<dbReference type="InterPro" id="IPR024253">
    <property type="entry name" value="Phosducin_thioredoxin-like_dom"/>
</dbReference>
<dbReference type="OMA" id="NVDIEWN"/>
<evidence type="ECO:0000256" key="2">
    <source>
        <dbReference type="SAM" id="MobiDB-lite"/>
    </source>
</evidence>